<organism evidence="4">
    <name type="scientific">Roseihalotalea indica</name>
    <dbReference type="NCBI Taxonomy" id="2867963"/>
    <lineage>
        <taxon>Bacteria</taxon>
        <taxon>Pseudomonadati</taxon>
        <taxon>Bacteroidota</taxon>
        <taxon>Cytophagia</taxon>
        <taxon>Cytophagales</taxon>
        <taxon>Catalimonadaceae</taxon>
        <taxon>Roseihalotalea</taxon>
    </lineage>
</organism>
<keyword evidence="4" id="KW-0378">Hydrolase</keyword>
<feature type="domain" description="TonB-dependent receptor plug" evidence="3">
    <location>
        <begin position="142"/>
        <end position="222"/>
    </location>
</feature>
<dbReference type="AlphaFoldDB" id="A0AA49GJE3"/>
<dbReference type="SUPFAM" id="SSF49464">
    <property type="entry name" value="Carboxypeptidase regulatory domain-like"/>
    <property type="match status" value="1"/>
</dbReference>
<keyword evidence="1" id="KW-0998">Cell outer membrane</keyword>
<dbReference type="SUPFAM" id="SSF56935">
    <property type="entry name" value="Porins"/>
    <property type="match status" value="1"/>
</dbReference>
<keyword evidence="2" id="KW-0732">Signal</keyword>
<reference evidence="4" key="2">
    <citation type="journal article" date="2024" name="Antonie Van Leeuwenhoek">
        <title>Roseihalotalea indica gen. nov., sp. nov., a halophilic Bacteroidetes from mesopelagic Southwest Indian Ocean with higher carbohydrate metabolic potential.</title>
        <authorList>
            <person name="Chen B."/>
            <person name="Zhang M."/>
            <person name="Lin D."/>
            <person name="Ye J."/>
            <person name="Tang K."/>
        </authorList>
    </citation>
    <scope>NUCLEOTIDE SEQUENCE</scope>
    <source>
        <strain evidence="4">TK19036</strain>
    </source>
</reference>
<dbReference type="GO" id="GO:0009279">
    <property type="term" value="C:cell outer membrane"/>
    <property type="evidence" value="ECO:0007669"/>
    <property type="project" value="UniProtKB-SubCell"/>
</dbReference>
<evidence type="ECO:0000256" key="1">
    <source>
        <dbReference type="PROSITE-ProRule" id="PRU01360"/>
    </source>
</evidence>
<keyword evidence="1" id="KW-0472">Membrane</keyword>
<dbReference type="PROSITE" id="PS52016">
    <property type="entry name" value="TONB_DEPENDENT_REC_3"/>
    <property type="match status" value="1"/>
</dbReference>
<keyword evidence="4" id="KW-0121">Carboxypeptidase</keyword>
<feature type="signal peptide" evidence="2">
    <location>
        <begin position="1"/>
        <end position="23"/>
    </location>
</feature>
<dbReference type="Gene3D" id="2.170.130.10">
    <property type="entry name" value="TonB-dependent receptor, plug domain"/>
    <property type="match status" value="1"/>
</dbReference>
<feature type="chain" id="PRO_5041345386" evidence="2">
    <location>
        <begin position="24"/>
        <end position="793"/>
    </location>
</feature>
<keyword evidence="1" id="KW-1134">Transmembrane beta strand</keyword>
<keyword evidence="1" id="KW-0813">Transport</keyword>
<evidence type="ECO:0000259" key="3">
    <source>
        <dbReference type="Pfam" id="PF07715"/>
    </source>
</evidence>
<reference evidence="4" key="1">
    <citation type="journal article" date="2023" name="Comput. Struct. Biotechnol. J.">
        <title>Discovery of a novel marine Bacteroidetes with a rich repertoire of carbohydrate-active enzymes.</title>
        <authorList>
            <person name="Chen B."/>
            <person name="Liu G."/>
            <person name="Chen Q."/>
            <person name="Wang H."/>
            <person name="Liu L."/>
            <person name="Tang K."/>
        </authorList>
    </citation>
    <scope>NUCLEOTIDE SEQUENCE</scope>
    <source>
        <strain evidence="4">TK19036</strain>
    </source>
</reference>
<dbReference type="InterPro" id="IPR008969">
    <property type="entry name" value="CarboxyPept-like_regulatory"/>
</dbReference>
<protein>
    <submittedName>
        <fullName evidence="4">Carboxypeptidase-like regulatory domain-containing protein</fullName>
    </submittedName>
</protein>
<accession>A0AA49GJE3</accession>
<dbReference type="InterPro" id="IPR037066">
    <property type="entry name" value="Plug_dom_sf"/>
</dbReference>
<name>A0AA49GJE3_9BACT</name>
<keyword evidence="4" id="KW-0645">Protease</keyword>
<dbReference type="InterPro" id="IPR039426">
    <property type="entry name" value="TonB-dep_rcpt-like"/>
</dbReference>
<comment type="subcellular location">
    <subcellularLocation>
        <location evidence="1">Cell outer membrane</location>
        <topology evidence="1">Multi-pass membrane protein</topology>
    </subcellularLocation>
</comment>
<proteinExistence type="inferred from homology"/>
<gene>
    <name evidence="4" type="ORF">K4G66_22385</name>
</gene>
<comment type="similarity">
    <text evidence="1">Belongs to the TonB-dependent receptor family.</text>
</comment>
<dbReference type="InterPro" id="IPR012910">
    <property type="entry name" value="Plug_dom"/>
</dbReference>
<dbReference type="Pfam" id="PF07715">
    <property type="entry name" value="Plug"/>
    <property type="match status" value="1"/>
</dbReference>
<dbReference type="GO" id="GO:0004180">
    <property type="term" value="F:carboxypeptidase activity"/>
    <property type="evidence" value="ECO:0007669"/>
    <property type="project" value="UniProtKB-KW"/>
</dbReference>
<dbReference type="Pfam" id="PF13715">
    <property type="entry name" value="CarbopepD_reg_2"/>
    <property type="match status" value="1"/>
</dbReference>
<keyword evidence="1" id="KW-0812">Transmembrane</keyword>
<sequence>MRIIWWRCALVLWWMGISLSAWAQQAVVKGTVQDSTRQRLADVAISVQGSEQGVVTDQSGFFQLTLRPGAHDLVFSHLEYTNILRQVNVKLGDTLTLAVTLSPDIRILEQVEVIANTNDDSRMVPGLVKLDPQTAQNVPSAFQDFNRILVTLPGVVSNNELSSNYSVRGGNYDENLVYVNNIPVYRPFLIRAGQQEGLSFINPDLVADVAFSSGGWQAKYGDKLSSSLNVRYKKPTQTDASLRAGLLGGAAHLEGSFKNGSYIAGVRHKRSQYLLGTLEIDGQYQPQFTDVQSYVSYDLDGDENEAKSEIGLLVAYANNNYRVQPESRETSFGTLQESYRLFVGYAGQENLTYQTFQAGSQWTYRINERWSSRLIGSWVSTQEREYFDLIAAYRLCDVAIGGDLQVNECATILGLGVNLDHARNKLRANIFSLENRMAYILNPSNTLEFGVGVSREEFQDELSEYLLSDSADYVTVERTASNELQLDSRRFTAFIQNTTELENIHTINYGVRVNYWNVNQQLLVSPRVQYAFRPPMLNNVVFRAAAGLYQQPPFYRELRDREGELHTDVKAQSSVHAIAGVDYRFEMFGREFTLLTEMYYKHLYNVIPYDIDNVRIRYFAENNAKAYATGIDARVSGEFIPGAESWFSLGLLRTREDVEGDNRGYIRRPSDQLVNLGVFFQDHLPNDPTMRVYLSLLYGSGLPFGPPNNDENRNAFNGRDYKRVDLGFSKQIRLNRTSQRKVFESLWVGLEVLNALKVGNVISYTWVEDVYNRQIGVPNRLSARFINLNIIVR</sequence>
<evidence type="ECO:0000313" key="4">
    <source>
        <dbReference type="EMBL" id="WKN35128.1"/>
    </source>
</evidence>
<dbReference type="EMBL" id="CP120682">
    <property type="protein sequence ID" value="WKN35128.1"/>
    <property type="molecule type" value="Genomic_DNA"/>
</dbReference>
<evidence type="ECO:0000256" key="2">
    <source>
        <dbReference type="SAM" id="SignalP"/>
    </source>
</evidence>
<dbReference type="Gene3D" id="2.60.40.1120">
    <property type="entry name" value="Carboxypeptidase-like, regulatory domain"/>
    <property type="match status" value="1"/>
</dbReference>